<proteinExistence type="predicted"/>
<evidence type="ECO:0000313" key="3">
    <source>
        <dbReference type="Proteomes" id="UP000054477"/>
    </source>
</evidence>
<organism evidence="2 3">
    <name type="scientific">Laccaria amethystina LaAM-08-1</name>
    <dbReference type="NCBI Taxonomy" id="1095629"/>
    <lineage>
        <taxon>Eukaryota</taxon>
        <taxon>Fungi</taxon>
        <taxon>Dikarya</taxon>
        <taxon>Basidiomycota</taxon>
        <taxon>Agaricomycotina</taxon>
        <taxon>Agaricomycetes</taxon>
        <taxon>Agaricomycetidae</taxon>
        <taxon>Agaricales</taxon>
        <taxon>Agaricineae</taxon>
        <taxon>Hydnangiaceae</taxon>
        <taxon>Laccaria</taxon>
    </lineage>
</organism>
<feature type="region of interest" description="Disordered" evidence="1">
    <location>
        <begin position="174"/>
        <end position="199"/>
    </location>
</feature>
<dbReference type="STRING" id="1095629.A0A0C9WM93"/>
<accession>A0A0C9WM93</accession>
<evidence type="ECO:0000256" key="1">
    <source>
        <dbReference type="SAM" id="MobiDB-lite"/>
    </source>
</evidence>
<dbReference type="AlphaFoldDB" id="A0A0C9WM93"/>
<protein>
    <submittedName>
        <fullName evidence="2">Uncharacterized protein</fullName>
    </submittedName>
</protein>
<gene>
    <name evidence="2" type="ORF">K443DRAFT_9520</name>
</gene>
<evidence type="ECO:0000313" key="2">
    <source>
        <dbReference type="EMBL" id="KIJ97939.1"/>
    </source>
</evidence>
<dbReference type="EMBL" id="KN838680">
    <property type="protein sequence ID" value="KIJ97939.1"/>
    <property type="molecule type" value="Genomic_DNA"/>
</dbReference>
<dbReference type="OrthoDB" id="3063862at2759"/>
<keyword evidence="3" id="KW-1185">Reference proteome</keyword>
<feature type="compositionally biased region" description="Polar residues" evidence="1">
    <location>
        <begin position="1"/>
        <end position="18"/>
    </location>
</feature>
<dbReference type="HOGENOM" id="CLU_045146_0_0_1"/>
<name>A0A0C9WM93_9AGAR</name>
<reference evidence="3" key="2">
    <citation type="submission" date="2015-01" db="EMBL/GenBank/DDBJ databases">
        <title>Evolutionary Origins and Diversification of the Mycorrhizal Mutualists.</title>
        <authorList>
            <consortium name="DOE Joint Genome Institute"/>
            <consortium name="Mycorrhizal Genomics Consortium"/>
            <person name="Kohler A."/>
            <person name="Kuo A."/>
            <person name="Nagy L.G."/>
            <person name="Floudas D."/>
            <person name="Copeland A."/>
            <person name="Barry K.W."/>
            <person name="Cichocki N."/>
            <person name="Veneault-Fourrey C."/>
            <person name="LaButti K."/>
            <person name="Lindquist E.A."/>
            <person name="Lipzen A."/>
            <person name="Lundell T."/>
            <person name="Morin E."/>
            <person name="Murat C."/>
            <person name="Riley R."/>
            <person name="Ohm R."/>
            <person name="Sun H."/>
            <person name="Tunlid A."/>
            <person name="Henrissat B."/>
            <person name="Grigoriev I.V."/>
            <person name="Hibbett D.S."/>
            <person name="Martin F."/>
        </authorList>
    </citation>
    <scope>NUCLEOTIDE SEQUENCE [LARGE SCALE GENOMIC DNA]</scope>
    <source>
        <strain evidence="3">LaAM-08-1</strain>
    </source>
</reference>
<feature type="region of interest" description="Disordered" evidence="1">
    <location>
        <begin position="1"/>
        <end position="53"/>
    </location>
</feature>
<dbReference type="Proteomes" id="UP000054477">
    <property type="component" value="Unassembled WGS sequence"/>
</dbReference>
<sequence>MTRTGYPNLGPNCSSAKTSKGFKEHRYTQKFQKTKKTTEQGSDAGKPPTAPASPATKINYNLLFFSAEDLARRNPKAGYLILGDDIPWEDFYAHMKIKACDQLFPNQPVVHNNSFDMNFAIARHVPSPLSLASAADYAHLLTNASKIKKNPTVKILLTSRTPNLEPGKENIAAAAAPAQDDGHPALKGPAEKKKKSRAPQETDILPANFAINSKIRTLREQQDTHSLGTKGRIFLSGTAILRSGQQQFMEKPLNILLFDPVSSHTAVSKSPLLQAHLNAISKEKALPLPPAAPVVNVVLPNDMFNPYQHLRLLAPALQITGLIPFTHSTGPRMSMEQFCSIFALSDDIFRRLDNNKYSGTQAFAHMEASKLRELGFKPGEIVDLKEAVLEWALCKK</sequence>
<reference evidence="2 3" key="1">
    <citation type="submission" date="2014-04" db="EMBL/GenBank/DDBJ databases">
        <authorList>
            <consortium name="DOE Joint Genome Institute"/>
            <person name="Kuo A."/>
            <person name="Kohler A."/>
            <person name="Nagy L.G."/>
            <person name="Floudas D."/>
            <person name="Copeland A."/>
            <person name="Barry K.W."/>
            <person name="Cichocki N."/>
            <person name="Veneault-Fourrey C."/>
            <person name="LaButti K."/>
            <person name="Lindquist E.A."/>
            <person name="Lipzen A."/>
            <person name="Lundell T."/>
            <person name="Morin E."/>
            <person name="Murat C."/>
            <person name="Sun H."/>
            <person name="Tunlid A."/>
            <person name="Henrissat B."/>
            <person name="Grigoriev I.V."/>
            <person name="Hibbett D.S."/>
            <person name="Martin F."/>
            <person name="Nordberg H.P."/>
            <person name="Cantor M.N."/>
            <person name="Hua S.X."/>
        </authorList>
    </citation>
    <scope>NUCLEOTIDE SEQUENCE [LARGE SCALE GENOMIC DNA]</scope>
    <source>
        <strain evidence="2 3">LaAM-08-1</strain>
    </source>
</reference>
<feature type="compositionally biased region" description="Low complexity" evidence="1">
    <location>
        <begin position="44"/>
        <end position="53"/>
    </location>
</feature>